<dbReference type="GO" id="GO:0016020">
    <property type="term" value="C:membrane"/>
    <property type="evidence" value="ECO:0007669"/>
    <property type="project" value="UniProtKB-SubCell"/>
</dbReference>
<comment type="subcellular location">
    <subcellularLocation>
        <location evidence="1">Membrane</location>
    </subcellularLocation>
</comment>
<keyword evidence="7" id="KW-0732">Signal</keyword>
<evidence type="ECO:0000259" key="9">
    <source>
        <dbReference type="Pfam" id="PF21088"/>
    </source>
</evidence>
<keyword evidence="4 6" id="KW-0472">Membrane</keyword>
<dbReference type="Pfam" id="PF00924">
    <property type="entry name" value="MS_channel_2nd"/>
    <property type="match status" value="1"/>
</dbReference>
<dbReference type="EMBL" id="CP023275">
    <property type="protein sequence ID" value="ATB69763.1"/>
    <property type="molecule type" value="Genomic_DNA"/>
</dbReference>
<dbReference type="Gene3D" id="2.30.30.60">
    <property type="match status" value="1"/>
</dbReference>
<dbReference type="InterPro" id="IPR049142">
    <property type="entry name" value="MS_channel_1st"/>
</dbReference>
<dbReference type="InterPro" id="IPR010920">
    <property type="entry name" value="LSM_dom_sf"/>
</dbReference>
<evidence type="ECO:0000256" key="3">
    <source>
        <dbReference type="ARBA" id="ARBA00022989"/>
    </source>
</evidence>
<sequence length="536" mass="61802">MYKKILWLIFLTCNLLLAETNSSLKLEDAMKTEVLRQKITAIDEAIQDNLWYKRYGNYLSYQKLIEELSTVDAELKKVKTAKDKVSVEKRERLTSKQESLEKQIELLQEFKNSPFSRMVESTDLETYPKITNPLAIISALSYIKKIKQDSVDYKARIDRLDILIGKLKEKLSFLEEIYQIEPIITNEDMVYEAQKEVNAFVAAQEIASTSYTLHVKKVEEATIRITQDITLQMKRAFNIGIFIVVVIVFTLLLKFFAKRYIKDNERFYTANKIINFANVTLIILILLFSYIENVSYLVTVLGFASAGIAIAMKDWFMSILGWMVIIFGGSFHVGDRIKVKKDGLPYVGDIIDISLLRMTVLEDITLTSYMENTRSGRIFFVPNNLIFSAVISNYTHGTMRTVWDGINIYITFGSNHKKAVHIAREITKKYSKGYTDIARKQLNLLRNQYSLKNTNVEPRIFSFVEPQGFCINCWYMTNSYAALSLRGTIGCEIIDAFMQEDDITIAYQTHNINIGKQERPSFPPDELKSPDEKSLF</sequence>
<dbReference type="GO" id="GO:0008381">
    <property type="term" value="F:mechanosensitive monoatomic ion channel activity"/>
    <property type="evidence" value="ECO:0007669"/>
    <property type="project" value="UniProtKB-ARBA"/>
</dbReference>
<gene>
    <name evidence="10" type="ORF">SJPD1_1657</name>
</gene>
<protein>
    <submittedName>
        <fullName evidence="10">Mechanosensitive ion channel</fullName>
    </submittedName>
</protein>
<name>A0A290HE06_9BACT</name>
<keyword evidence="3 6" id="KW-1133">Transmembrane helix</keyword>
<feature type="domain" description="Mechanosensitive ion channel transmembrane helices 2/3" evidence="9">
    <location>
        <begin position="272"/>
        <end position="313"/>
    </location>
</feature>
<evidence type="ECO:0000256" key="4">
    <source>
        <dbReference type="ARBA" id="ARBA00023136"/>
    </source>
</evidence>
<feature type="transmembrane region" description="Helical" evidence="6">
    <location>
        <begin position="236"/>
        <end position="253"/>
    </location>
</feature>
<feature type="domain" description="Mechanosensitive ion channel MscS" evidence="8">
    <location>
        <begin position="315"/>
        <end position="396"/>
    </location>
</feature>
<organism evidence="10 11">
    <name type="scientific">Sulfurospirillum diekertiae</name>
    <dbReference type="NCBI Taxonomy" id="1854492"/>
    <lineage>
        <taxon>Bacteria</taxon>
        <taxon>Pseudomonadati</taxon>
        <taxon>Campylobacterota</taxon>
        <taxon>Epsilonproteobacteria</taxon>
        <taxon>Campylobacterales</taxon>
        <taxon>Sulfurospirillaceae</taxon>
        <taxon>Sulfurospirillum</taxon>
    </lineage>
</organism>
<dbReference type="RefSeq" id="WP_096046723.1">
    <property type="nucleotide sequence ID" value="NZ_CP023275.1"/>
</dbReference>
<feature type="coiled-coil region" evidence="5">
    <location>
        <begin position="61"/>
        <end position="110"/>
    </location>
</feature>
<dbReference type="Proteomes" id="UP000217349">
    <property type="component" value="Chromosome"/>
</dbReference>
<evidence type="ECO:0000256" key="7">
    <source>
        <dbReference type="SAM" id="SignalP"/>
    </source>
</evidence>
<reference evidence="11" key="1">
    <citation type="submission" date="2017-09" db="EMBL/GenBank/DDBJ databases">
        <title>The complete genome of Sulfurospirillum sp. JPD-1.</title>
        <authorList>
            <person name="Goris T."/>
        </authorList>
    </citation>
    <scope>NUCLEOTIDE SEQUENCE [LARGE SCALE GENOMIC DNA]</scope>
    <source>
        <strain evidence="11">JPD-1</strain>
    </source>
</reference>
<dbReference type="KEGG" id="sulj:SJPD1_1657"/>
<feature type="chain" id="PRO_5013035926" evidence="7">
    <location>
        <begin position="19"/>
        <end position="536"/>
    </location>
</feature>
<evidence type="ECO:0000313" key="11">
    <source>
        <dbReference type="Proteomes" id="UP000217349"/>
    </source>
</evidence>
<evidence type="ECO:0000313" key="10">
    <source>
        <dbReference type="EMBL" id="ATB69763.1"/>
    </source>
</evidence>
<evidence type="ECO:0000256" key="6">
    <source>
        <dbReference type="SAM" id="Phobius"/>
    </source>
</evidence>
<evidence type="ECO:0000256" key="2">
    <source>
        <dbReference type="ARBA" id="ARBA00022692"/>
    </source>
</evidence>
<feature type="signal peptide" evidence="7">
    <location>
        <begin position="1"/>
        <end position="18"/>
    </location>
</feature>
<evidence type="ECO:0000256" key="5">
    <source>
        <dbReference type="SAM" id="Coils"/>
    </source>
</evidence>
<dbReference type="InterPro" id="IPR006685">
    <property type="entry name" value="MscS_channel_2nd"/>
</dbReference>
<dbReference type="AlphaFoldDB" id="A0A290HE06"/>
<dbReference type="Pfam" id="PF21088">
    <property type="entry name" value="MS_channel_1st"/>
    <property type="match status" value="1"/>
</dbReference>
<dbReference type="OrthoDB" id="5337452at2"/>
<keyword evidence="2 6" id="KW-0812">Transmembrane</keyword>
<dbReference type="SUPFAM" id="SSF50182">
    <property type="entry name" value="Sm-like ribonucleoproteins"/>
    <property type="match status" value="1"/>
</dbReference>
<accession>A0A290HE06</accession>
<dbReference type="PANTHER" id="PTHR30566">
    <property type="entry name" value="YNAI-RELATED MECHANOSENSITIVE ION CHANNEL"/>
    <property type="match status" value="1"/>
</dbReference>
<proteinExistence type="predicted"/>
<evidence type="ECO:0000256" key="1">
    <source>
        <dbReference type="ARBA" id="ARBA00004370"/>
    </source>
</evidence>
<evidence type="ECO:0000259" key="8">
    <source>
        <dbReference type="Pfam" id="PF00924"/>
    </source>
</evidence>
<keyword evidence="5" id="KW-0175">Coiled coil</keyword>
<feature type="transmembrane region" description="Helical" evidence="6">
    <location>
        <begin position="273"/>
        <end position="291"/>
    </location>
</feature>
<feature type="transmembrane region" description="Helical" evidence="6">
    <location>
        <begin position="315"/>
        <end position="334"/>
    </location>
</feature>
<dbReference type="InterPro" id="IPR023408">
    <property type="entry name" value="MscS_beta-dom_sf"/>
</dbReference>
<dbReference type="PANTHER" id="PTHR30566:SF5">
    <property type="entry name" value="MECHANOSENSITIVE ION CHANNEL PROTEIN 1, MITOCHONDRIAL-RELATED"/>
    <property type="match status" value="1"/>
</dbReference>